<dbReference type="Proteomes" id="UP001177670">
    <property type="component" value="Unassembled WGS sequence"/>
</dbReference>
<dbReference type="EMBL" id="JAHYIQ010000001">
    <property type="protein sequence ID" value="KAK1136676.1"/>
    <property type="molecule type" value="Genomic_DNA"/>
</dbReference>
<sequence length="109" mass="12249">MCFLSITGGDEYSNKYELEEADVFESERDSLIGNRESNSASKFPKSPIPLSPEDISILESGILTISGNEIRAEASDQTDLWLAERAFRGVLQEGFGWKYRNTIFHPTNI</sequence>
<gene>
    <name evidence="1" type="ORF">K0M31_001218</name>
</gene>
<evidence type="ECO:0000313" key="2">
    <source>
        <dbReference type="Proteomes" id="UP001177670"/>
    </source>
</evidence>
<organism evidence="1 2">
    <name type="scientific">Melipona bicolor</name>
    <dbReference type="NCBI Taxonomy" id="60889"/>
    <lineage>
        <taxon>Eukaryota</taxon>
        <taxon>Metazoa</taxon>
        <taxon>Ecdysozoa</taxon>
        <taxon>Arthropoda</taxon>
        <taxon>Hexapoda</taxon>
        <taxon>Insecta</taxon>
        <taxon>Pterygota</taxon>
        <taxon>Neoptera</taxon>
        <taxon>Endopterygota</taxon>
        <taxon>Hymenoptera</taxon>
        <taxon>Apocrita</taxon>
        <taxon>Aculeata</taxon>
        <taxon>Apoidea</taxon>
        <taxon>Anthophila</taxon>
        <taxon>Apidae</taxon>
        <taxon>Melipona</taxon>
    </lineage>
</organism>
<reference evidence="1" key="1">
    <citation type="submission" date="2021-10" db="EMBL/GenBank/DDBJ databases">
        <title>Melipona bicolor Genome sequencing and assembly.</title>
        <authorList>
            <person name="Araujo N.S."/>
            <person name="Arias M.C."/>
        </authorList>
    </citation>
    <scope>NUCLEOTIDE SEQUENCE</scope>
    <source>
        <strain evidence="1">USP_2M_L1-L4_2017</strain>
        <tissue evidence="1">Whole body</tissue>
    </source>
</reference>
<accession>A0AA40GF25</accession>
<name>A0AA40GF25_9HYME</name>
<keyword evidence="2" id="KW-1185">Reference proteome</keyword>
<evidence type="ECO:0000313" key="1">
    <source>
        <dbReference type="EMBL" id="KAK1136676.1"/>
    </source>
</evidence>
<dbReference type="AlphaFoldDB" id="A0AA40GF25"/>
<proteinExistence type="predicted"/>
<comment type="caution">
    <text evidence="1">The sequence shown here is derived from an EMBL/GenBank/DDBJ whole genome shotgun (WGS) entry which is preliminary data.</text>
</comment>
<protein>
    <submittedName>
        <fullName evidence="1">Uncharacterized protein</fullName>
    </submittedName>
</protein>